<comment type="similarity">
    <text evidence="1">Belongs to the site-specific recombinase resolvase family.</text>
</comment>
<dbReference type="InterPro" id="IPR006119">
    <property type="entry name" value="Resolv_N"/>
</dbReference>
<dbReference type="Proteomes" id="UP001589532">
    <property type="component" value="Unassembled WGS sequence"/>
</dbReference>
<feature type="domain" description="Resolvase/invertase-type recombinase catalytic" evidence="3">
    <location>
        <begin position="1"/>
        <end position="106"/>
    </location>
</feature>
<dbReference type="Pfam" id="PF00239">
    <property type="entry name" value="Resolvase"/>
    <property type="match status" value="1"/>
</dbReference>
<sequence>MRSIRGAAATGVTRPAWEALLALPQAGGHTEVLEVRSVGPLSGARADYRQRAARPRHHRGVTDGELDLATKEGRFMFAVLAAAAEYELELRAERQAEGTAAAKRREATGAMLPGKKKTGRPRVIGPAELVTLRRLVDDGIAIAEAARTLKIGRSTAYAALAGR</sequence>
<proteinExistence type="inferred from homology"/>
<reference evidence="4 5" key="1">
    <citation type="submission" date="2024-09" db="EMBL/GenBank/DDBJ databases">
        <authorList>
            <person name="Sun Q."/>
            <person name="Mori K."/>
        </authorList>
    </citation>
    <scope>NUCLEOTIDE SEQUENCE [LARGE SCALE GENOMIC DNA]</scope>
    <source>
        <strain evidence="4 5">JCM 3143</strain>
    </source>
</reference>
<evidence type="ECO:0000256" key="1">
    <source>
        <dbReference type="ARBA" id="ARBA00009913"/>
    </source>
</evidence>
<dbReference type="InterPro" id="IPR006120">
    <property type="entry name" value="Resolvase_HTH_dom"/>
</dbReference>
<accession>A0ABV5S579</accession>
<protein>
    <submittedName>
        <fullName evidence="4">Recombinase family protein</fullName>
    </submittedName>
</protein>
<evidence type="ECO:0000256" key="2">
    <source>
        <dbReference type="SAM" id="MobiDB-lite"/>
    </source>
</evidence>
<organism evidence="4 5">
    <name type="scientific">Nonomuraea helvata</name>
    <dbReference type="NCBI Taxonomy" id="37484"/>
    <lineage>
        <taxon>Bacteria</taxon>
        <taxon>Bacillati</taxon>
        <taxon>Actinomycetota</taxon>
        <taxon>Actinomycetes</taxon>
        <taxon>Streptosporangiales</taxon>
        <taxon>Streptosporangiaceae</taxon>
        <taxon>Nonomuraea</taxon>
    </lineage>
</organism>
<gene>
    <name evidence="4" type="ORF">ACFFSA_27410</name>
</gene>
<feature type="region of interest" description="Disordered" evidence="2">
    <location>
        <begin position="99"/>
        <end position="120"/>
    </location>
</feature>
<dbReference type="Pfam" id="PF02796">
    <property type="entry name" value="HTH_7"/>
    <property type="match status" value="1"/>
</dbReference>
<dbReference type="SUPFAM" id="SSF53041">
    <property type="entry name" value="Resolvase-like"/>
    <property type="match status" value="1"/>
</dbReference>
<dbReference type="EMBL" id="JBHMBW010000025">
    <property type="protein sequence ID" value="MFB9626830.1"/>
    <property type="molecule type" value="Genomic_DNA"/>
</dbReference>
<dbReference type="Gene3D" id="3.40.50.1390">
    <property type="entry name" value="Resolvase, N-terminal catalytic domain"/>
    <property type="match status" value="1"/>
</dbReference>
<comment type="caution">
    <text evidence="4">The sequence shown here is derived from an EMBL/GenBank/DDBJ whole genome shotgun (WGS) entry which is preliminary data.</text>
</comment>
<dbReference type="InterPro" id="IPR009057">
    <property type="entry name" value="Homeodomain-like_sf"/>
</dbReference>
<evidence type="ECO:0000259" key="3">
    <source>
        <dbReference type="PROSITE" id="PS51736"/>
    </source>
</evidence>
<dbReference type="PROSITE" id="PS51736">
    <property type="entry name" value="RECOMBINASES_3"/>
    <property type="match status" value="1"/>
</dbReference>
<keyword evidence="5" id="KW-1185">Reference proteome</keyword>
<dbReference type="InterPro" id="IPR036162">
    <property type="entry name" value="Resolvase-like_N_sf"/>
</dbReference>
<name>A0ABV5S579_9ACTN</name>
<dbReference type="SUPFAM" id="SSF46689">
    <property type="entry name" value="Homeodomain-like"/>
    <property type="match status" value="1"/>
</dbReference>
<dbReference type="RefSeq" id="WP_345003234.1">
    <property type="nucleotide sequence ID" value="NZ_BAAAXV010000012.1"/>
</dbReference>
<evidence type="ECO:0000313" key="5">
    <source>
        <dbReference type="Proteomes" id="UP001589532"/>
    </source>
</evidence>
<evidence type="ECO:0000313" key="4">
    <source>
        <dbReference type="EMBL" id="MFB9626830.1"/>
    </source>
</evidence>